<feature type="region of interest" description="Disordered" evidence="8">
    <location>
        <begin position="521"/>
        <end position="543"/>
    </location>
</feature>
<keyword evidence="3" id="KW-0378">Hydrolase</keyword>
<keyword evidence="6" id="KW-0443">Lipid metabolism</keyword>
<comment type="caution">
    <text evidence="10">The sequence shown here is derived from an EMBL/GenBank/DDBJ whole genome shotgun (WGS) entry which is preliminary data.</text>
</comment>
<dbReference type="GO" id="GO:0016787">
    <property type="term" value="F:hydrolase activity"/>
    <property type="evidence" value="ECO:0007669"/>
    <property type="project" value="UniProtKB-KW"/>
</dbReference>
<dbReference type="EMBL" id="JADGKB010000017">
    <property type="protein sequence ID" value="KAJ3259574.1"/>
    <property type="molecule type" value="Genomic_DNA"/>
</dbReference>
<evidence type="ECO:0000256" key="5">
    <source>
        <dbReference type="ARBA" id="ARBA00022989"/>
    </source>
</evidence>
<dbReference type="AlphaFoldDB" id="A0AAD5UJ36"/>
<evidence type="ECO:0000313" key="10">
    <source>
        <dbReference type="EMBL" id="KAJ3259574.1"/>
    </source>
</evidence>
<evidence type="ECO:0000256" key="8">
    <source>
        <dbReference type="SAM" id="MobiDB-lite"/>
    </source>
</evidence>
<reference evidence="10" key="1">
    <citation type="submission" date="2020-05" db="EMBL/GenBank/DDBJ databases">
        <title>Phylogenomic resolution of chytrid fungi.</title>
        <authorList>
            <person name="Stajich J.E."/>
            <person name="Amses K."/>
            <person name="Simmons R."/>
            <person name="Seto K."/>
            <person name="Myers J."/>
            <person name="Bonds A."/>
            <person name="Quandt C.A."/>
            <person name="Barry K."/>
            <person name="Liu P."/>
            <person name="Grigoriev I."/>
            <person name="Longcore J.E."/>
            <person name="James T.Y."/>
        </authorList>
    </citation>
    <scope>NUCLEOTIDE SEQUENCE</scope>
    <source>
        <strain evidence="10">PLAUS21</strain>
    </source>
</reference>
<dbReference type="InterPro" id="IPR029058">
    <property type="entry name" value="AB_hydrolase_fold"/>
</dbReference>
<dbReference type="GO" id="GO:0016020">
    <property type="term" value="C:membrane"/>
    <property type="evidence" value="ECO:0007669"/>
    <property type="project" value="UniProtKB-SubCell"/>
</dbReference>
<protein>
    <recommendedName>
        <fullName evidence="9">Partial AB-hydrolase lipase domain-containing protein</fullName>
    </recommendedName>
</protein>
<evidence type="ECO:0000313" key="11">
    <source>
        <dbReference type="Proteomes" id="UP001210925"/>
    </source>
</evidence>
<dbReference type="Pfam" id="PF04083">
    <property type="entry name" value="Abhydro_lipase"/>
    <property type="match status" value="1"/>
</dbReference>
<evidence type="ECO:0000256" key="3">
    <source>
        <dbReference type="ARBA" id="ARBA00022801"/>
    </source>
</evidence>
<name>A0AAD5UJ36_9FUNG</name>
<keyword evidence="7" id="KW-0472">Membrane</keyword>
<evidence type="ECO:0000256" key="4">
    <source>
        <dbReference type="ARBA" id="ARBA00022963"/>
    </source>
</evidence>
<keyword evidence="4" id="KW-0442">Lipid degradation</keyword>
<dbReference type="Proteomes" id="UP001210925">
    <property type="component" value="Unassembled WGS sequence"/>
</dbReference>
<dbReference type="PANTHER" id="PTHR11005">
    <property type="entry name" value="LYSOSOMAL ACID LIPASE-RELATED"/>
    <property type="match status" value="1"/>
</dbReference>
<keyword evidence="5" id="KW-1133">Transmembrane helix</keyword>
<comment type="subcellular location">
    <subcellularLocation>
        <location evidence="1">Membrane</location>
        <topology evidence="1">Single-pass membrane protein</topology>
    </subcellularLocation>
</comment>
<dbReference type="FunFam" id="3.40.50.1820:FF:000095">
    <property type="entry name" value="Triglyceride lipase-cholesterol esterase"/>
    <property type="match status" value="1"/>
</dbReference>
<dbReference type="InterPro" id="IPR006693">
    <property type="entry name" value="AB_hydrolase_lipase"/>
</dbReference>
<evidence type="ECO:0000256" key="6">
    <source>
        <dbReference type="ARBA" id="ARBA00023098"/>
    </source>
</evidence>
<dbReference type="SUPFAM" id="SSF53474">
    <property type="entry name" value="alpha/beta-Hydrolases"/>
    <property type="match status" value="1"/>
</dbReference>
<dbReference type="GO" id="GO:0016042">
    <property type="term" value="P:lipid catabolic process"/>
    <property type="evidence" value="ECO:0007669"/>
    <property type="project" value="UniProtKB-KW"/>
</dbReference>
<evidence type="ECO:0000256" key="7">
    <source>
        <dbReference type="ARBA" id="ARBA00023136"/>
    </source>
</evidence>
<proteinExistence type="predicted"/>
<organism evidence="10 11">
    <name type="scientific">Boothiomyces macroporosus</name>
    <dbReference type="NCBI Taxonomy" id="261099"/>
    <lineage>
        <taxon>Eukaryota</taxon>
        <taxon>Fungi</taxon>
        <taxon>Fungi incertae sedis</taxon>
        <taxon>Chytridiomycota</taxon>
        <taxon>Chytridiomycota incertae sedis</taxon>
        <taxon>Chytridiomycetes</taxon>
        <taxon>Rhizophydiales</taxon>
        <taxon>Terramycetaceae</taxon>
        <taxon>Boothiomyces</taxon>
    </lineage>
</organism>
<evidence type="ECO:0000259" key="9">
    <source>
        <dbReference type="Pfam" id="PF04083"/>
    </source>
</evidence>
<keyword evidence="2" id="KW-0812">Transmembrane</keyword>
<gene>
    <name evidence="10" type="ORF">HK103_002128</name>
</gene>
<accession>A0AAD5UJ36</accession>
<evidence type="ECO:0000256" key="2">
    <source>
        <dbReference type="ARBA" id="ARBA00022692"/>
    </source>
</evidence>
<feature type="domain" description="Partial AB-hydrolase lipase" evidence="9">
    <location>
        <begin position="81"/>
        <end position="158"/>
    </location>
</feature>
<evidence type="ECO:0000256" key="1">
    <source>
        <dbReference type="ARBA" id="ARBA00004167"/>
    </source>
</evidence>
<keyword evidence="11" id="KW-1185">Reference proteome</keyword>
<dbReference type="Gene3D" id="3.40.50.1820">
    <property type="entry name" value="alpha/beta hydrolase"/>
    <property type="match status" value="1"/>
</dbReference>
<sequence length="543" mass="62010">MINIPILGRLNLSDYVRIVLAFTILIFEPILRIVFAILPLRWVVDNFVKRISGLFGPSQEEHVNGKTKTVEAVFSQLNSTEEFVNFWGFPFQTHYVTTKDGYILALHRIPFSRAENLKNKNNIGRKRSHLSFDDAQPNRPVVILWHGFLMCSEVWVSSPNSLESLALTLADAGYDVWLGNTRGNKYSCKHRKYKPNEEKFWDFSMDQLAMFDLPDSVDYILNFTGAPSLTYIGFSQGTAQGFSSLSINPSLNKKINLFIALAPATKPKGLENQTIHSLVNASPEVIYLLFGRKALLSSVIFWQSILTPWTFSWAIDISMWGLFGWESKFMNSKHIIYRHLYSYTAVKCVVHWFQIMQNETFQMYNDSPAVMPGMQKQGYKVPTYPTSQIQTPIAIFHGGKDTLPDIRYILKNINEPVFCLNVQEYEHLQFLWGEGQEKVVFPAILGLLSEYSEVWQEASGDSSVDDTVVARTVPWITNEQIDYLYTLGQKSTRDKVSNEIINTGSKVSVELALKYGYVNPDDYELSDSKTQPTKSSLKKKKLK</sequence>